<evidence type="ECO:0000313" key="2">
    <source>
        <dbReference type="EMBL" id="GAA4185372.1"/>
    </source>
</evidence>
<name>A0ABP8AK58_9ACTN</name>
<reference evidence="3" key="1">
    <citation type="journal article" date="2019" name="Int. J. Syst. Evol. Microbiol.">
        <title>The Global Catalogue of Microorganisms (GCM) 10K type strain sequencing project: providing services to taxonomists for standard genome sequencing and annotation.</title>
        <authorList>
            <consortium name="The Broad Institute Genomics Platform"/>
            <consortium name="The Broad Institute Genome Sequencing Center for Infectious Disease"/>
            <person name="Wu L."/>
            <person name="Ma J."/>
        </authorList>
    </citation>
    <scope>NUCLEOTIDE SEQUENCE [LARGE SCALE GENOMIC DNA]</scope>
    <source>
        <strain evidence="3">JCM 17388</strain>
    </source>
</reference>
<dbReference type="InterPro" id="IPR015943">
    <property type="entry name" value="WD40/YVTN_repeat-like_dom_sf"/>
</dbReference>
<dbReference type="PANTHER" id="PTHR35399:SF4">
    <property type="entry name" value="MEMBRANE PROTEIN"/>
    <property type="match status" value="1"/>
</dbReference>
<dbReference type="Gene3D" id="2.130.10.10">
    <property type="entry name" value="YVTN repeat-like/Quinoprotein amine dehydrogenase"/>
    <property type="match status" value="1"/>
</dbReference>
<organism evidence="2 3">
    <name type="scientific">Streptosporangium oxazolinicum</name>
    <dbReference type="NCBI Taxonomy" id="909287"/>
    <lineage>
        <taxon>Bacteria</taxon>
        <taxon>Bacillati</taxon>
        <taxon>Actinomycetota</taxon>
        <taxon>Actinomycetes</taxon>
        <taxon>Streptosporangiales</taxon>
        <taxon>Streptosporangiaceae</taxon>
        <taxon>Streptosporangium</taxon>
    </lineage>
</organism>
<dbReference type="PANTHER" id="PTHR35399">
    <property type="entry name" value="SLR8030 PROTEIN"/>
    <property type="match status" value="1"/>
</dbReference>
<comment type="caution">
    <text evidence="2">The sequence shown here is derived from an EMBL/GenBank/DDBJ whole genome shotgun (WGS) entry which is preliminary data.</text>
</comment>
<feature type="region of interest" description="Disordered" evidence="1">
    <location>
        <begin position="376"/>
        <end position="398"/>
    </location>
</feature>
<accession>A0ABP8AK58</accession>
<gene>
    <name evidence="2" type="ORF">GCM10022252_15670</name>
</gene>
<dbReference type="RefSeq" id="WP_344916456.1">
    <property type="nucleotide sequence ID" value="NZ_BAABAQ010000002.1"/>
</dbReference>
<dbReference type="Proteomes" id="UP001501251">
    <property type="component" value="Unassembled WGS sequence"/>
</dbReference>
<keyword evidence="3" id="KW-1185">Reference proteome</keyword>
<evidence type="ECO:0000256" key="1">
    <source>
        <dbReference type="SAM" id="MobiDB-lite"/>
    </source>
</evidence>
<dbReference type="InterPro" id="IPR008557">
    <property type="entry name" value="PhoX"/>
</dbReference>
<sequence>MLRHTASRTLAPAHAQAPALASVPVPFRASVPAPASVPALATATVLAGSLWYEAAGVVLRRSEGPYGPLRAPDANGIALPEGFGSRIVARTGRRIGGVLWHPAPGGGACFPDGDGWIYVSNSEAPLLGGASAIRFGPDGAVADAYRVLSGTDLNRTGGRTPWNSWLSCEEILRGRVFECDPYGSRAAMPRLAMGRFRHGAVSCDPDRGVVYLTEDEPDGCFYRFRPAYWGDLTSGVLEVLCAAPGRGRVTWRRVPDPGGSREATRDQVGDVRRFSGGEGCHYADGLCLFTTGGDNRVWAYDVEREHLEVAYDASPGSGTVTPSGGLYVAGDDGDTEINLITPGRVATPVLRIPGHPTSEITGLAFSPGGDRLYFSSRRGPRGDASDGVTYEVTGPFRH</sequence>
<dbReference type="SUPFAM" id="SSF63825">
    <property type="entry name" value="YWTD domain"/>
    <property type="match status" value="1"/>
</dbReference>
<dbReference type="EMBL" id="BAABAQ010000002">
    <property type="protein sequence ID" value="GAA4185372.1"/>
    <property type="molecule type" value="Genomic_DNA"/>
</dbReference>
<evidence type="ECO:0000313" key="3">
    <source>
        <dbReference type="Proteomes" id="UP001501251"/>
    </source>
</evidence>
<proteinExistence type="predicted"/>
<protein>
    <submittedName>
        <fullName evidence="2">PhoX family protein</fullName>
    </submittedName>
</protein>
<dbReference type="Pfam" id="PF05787">
    <property type="entry name" value="PhoX"/>
    <property type="match status" value="1"/>
</dbReference>